<accession>A0A081LG35</accession>
<dbReference type="OrthoDB" id="1897840at2"/>
<organism evidence="1 2">
    <name type="scientific">Bacillus zhangzhouensis</name>
    <dbReference type="NCBI Taxonomy" id="1178540"/>
    <lineage>
        <taxon>Bacteria</taxon>
        <taxon>Bacillati</taxon>
        <taxon>Bacillota</taxon>
        <taxon>Bacilli</taxon>
        <taxon>Bacillales</taxon>
        <taxon>Bacillaceae</taxon>
        <taxon>Bacillus</taxon>
    </lineage>
</organism>
<dbReference type="EMBL" id="JOTP01000001">
    <property type="protein sequence ID" value="KEP28211.1"/>
    <property type="molecule type" value="Genomic_DNA"/>
</dbReference>
<evidence type="ECO:0000313" key="1">
    <source>
        <dbReference type="EMBL" id="KEP28211.1"/>
    </source>
</evidence>
<proteinExistence type="predicted"/>
<evidence type="ECO:0000313" key="2">
    <source>
        <dbReference type="Proteomes" id="UP000028091"/>
    </source>
</evidence>
<comment type="caution">
    <text evidence="1">The sequence shown here is derived from an EMBL/GenBank/DDBJ whole genome shotgun (WGS) entry which is preliminary data.</text>
</comment>
<evidence type="ECO:0008006" key="3">
    <source>
        <dbReference type="Google" id="ProtNLM"/>
    </source>
</evidence>
<name>A0A081LG35_9BACI</name>
<reference evidence="1 2" key="1">
    <citation type="submission" date="2012-09" db="EMBL/GenBank/DDBJ databases">
        <title>Genome Sequence of Bacillus sp. DW5-4.</title>
        <authorList>
            <person name="Lai Q."/>
            <person name="Liu Y."/>
            <person name="Shao Z."/>
        </authorList>
    </citation>
    <scope>NUCLEOTIDE SEQUENCE [LARGE SCALE GENOMIC DNA]</scope>
    <source>
        <strain evidence="1 2">DW5-4</strain>
    </source>
</reference>
<protein>
    <recommendedName>
        <fullName evidence="3">Glyoxalase-like domain-containing protein</fullName>
    </recommendedName>
</protein>
<dbReference type="eggNOG" id="ENOG50329E6">
    <property type="taxonomic scope" value="Bacteria"/>
</dbReference>
<sequence length="248" mass="29005">MNKIDHIVINVDDKYQKDKKMIDMIQQNGFPYAPKKGKRTKGFKISNLWIGKEYLELVNITQKDGGGWKKDWTELYHRGTRGAICLMIDVSDIDSLHQSLLDKAFDVQTPERIEYKLFGLLKISSLWRNMYLPYFEKEAFQIGFQQLDNEDISEKFQKKMTPNSISHKIMGMTKMIINGKWTELDYNMIENTFRNTQKEGNALKIKLNNGNDIIFVENNDFSLHVEMDSQSLQSKSITKIENVYLVNN</sequence>
<dbReference type="RefSeq" id="WP_034317000.1">
    <property type="nucleotide sequence ID" value="NZ_JOTP01000001.1"/>
</dbReference>
<dbReference type="Proteomes" id="UP000028091">
    <property type="component" value="Unassembled WGS sequence"/>
</dbReference>
<dbReference type="AlphaFoldDB" id="A0A081LG35"/>
<keyword evidence="2" id="KW-1185">Reference proteome</keyword>
<gene>
    <name evidence="1" type="ORF">BA70_01070</name>
</gene>